<dbReference type="GO" id="GO:0016020">
    <property type="term" value="C:membrane"/>
    <property type="evidence" value="ECO:0007669"/>
    <property type="project" value="InterPro"/>
</dbReference>
<keyword evidence="4" id="KW-0472">Membrane</keyword>
<feature type="signal peptide" evidence="5">
    <location>
        <begin position="1"/>
        <end position="22"/>
    </location>
</feature>
<keyword evidence="3" id="KW-0902">Two-component regulatory system</keyword>
<evidence type="ECO:0000256" key="2">
    <source>
        <dbReference type="ARBA" id="ARBA00022777"/>
    </source>
</evidence>
<gene>
    <name evidence="6" type="ORF">FH608_041565</name>
</gene>
<accession>A0A5P9YTL8</accession>
<sequence>MRRKVWHLASLAFLAWPLSSLAEGGAEVWPMAGVAAFAALYLWIVCSGRAAWWQVAILGAGAAALTPVLGELWVFAAQFYVITAAAVVFERRARLAVCAVSVAAAAAAILPSRQWWIPLLAAMYAVALDAFIQLERARARAERLAVENERLRFARDMHDILGHNLSVMTLKSQLAARLAGTDPERARGEMRQVEELSRQALEDVRDAVAGYRALSLDEELANARRALESAGVRVEVTADQVPVAAQSLLAWVIREGATNVVRHSRAAWCGIRLGVADRLAYVEMADDGRGPHERDPVRGSGLRGLAERLEAAGGTLRCGAGPGQGYLLRAALPVTGTA</sequence>
<dbReference type="CDD" id="cd16917">
    <property type="entry name" value="HATPase_UhpB-NarQ-NarX-like"/>
    <property type="match status" value="1"/>
</dbReference>
<dbReference type="InterPro" id="IPR036890">
    <property type="entry name" value="HATPase_C_sf"/>
</dbReference>
<reference evidence="6 7" key="1">
    <citation type="submission" date="2019-10" db="EMBL/GenBank/DDBJ databases">
        <title>Nonomuraea sp. nov., isolated from Phyllanthus amarus.</title>
        <authorList>
            <person name="Klykleung N."/>
            <person name="Tanasupawat S."/>
        </authorList>
    </citation>
    <scope>NUCLEOTIDE SEQUENCE [LARGE SCALE GENOMIC DNA]</scope>
    <source>
        <strain evidence="6 7">PA1-10</strain>
    </source>
</reference>
<dbReference type="InterPro" id="IPR050482">
    <property type="entry name" value="Sensor_HK_TwoCompSys"/>
</dbReference>
<evidence type="ECO:0000256" key="4">
    <source>
        <dbReference type="SAM" id="Phobius"/>
    </source>
</evidence>
<evidence type="ECO:0000256" key="3">
    <source>
        <dbReference type="ARBA" id="ARBA00023012"/>
    </source>
</evidence>
<dbReference type="RefSeq" id="WP_139636229.1">
    <property type="nucleotide sequence ID" value="NZ_CP045572.1"/>
</dbReference>
<evidence type="ECO:0000313" key="6">
    <source>
        <dbReference type="EMBL" id="KAB8188974.1"/>
    </source>
</evidence>
<dbReference type="Gene3D" id="1.20.5.1930">
    <property type="match status" value="1"/>
</dbReference>
<accession>A0A5C4VJS6</accession>
<dbReference type="GO" id="GO:0046983">
    <property type="term" value="F:protein dimerization activity"/>
    <property type="evidence" value="ECO:0007669"/>
    <property type="project" value="InterPro"/>
</dbReference>
<dbReference type="AlphaFoldDB" id="A0A5C4VJS6"/>
<feature type="transmembrane region" description="Helical" evidence="4">
    <location>
        <begin position="51"/>
        <end position="81"/>
    </location>
</feature>
<proteinExistence type="predicted"/>
<keyword evidence="1" id="KW-0808">Transferase</keyword>
<keyword evidence="2 6" id="KW-0418">Kinase</keyword>
<keyword evidence="4" id="KW-0812">Transmembrane</keyword>
<feature type="transmembrane region" description="Helical" evidence="4">
    <location>
        <begin position="93"/>
        <end position="110"/>
    </location>
</feature>
<dbReference type="OrthoDB" id="5241784at2"/>
<dbReference type="PANTHER" id="PTHR24421:SF63">
    <property type="entry name" value="SENSOR HISTIDINE KINASE DESK"/>
    <property type="match status" value="1"/>
</dbReference>
<dbReference type="GO" id="GO:0000155">
    <property type="term" value="F:phosphorelay sensor kinase activity"/>
    <property type="evidence" value="ECO:0007669"/>
    <property type="project" value="InterPro"/>
</dbReference>
<dbReference type="SUPFAM" id="SSF55874">
    <property type="entry name" value="ATPase domain of HSP90 chaperone/DNA topoisomerase II/histidine kinase"/>
    <property type="match status" value="1"/>
</dbReference>
<dbReference type="Pfam" id="PF07730">
    <property type="entry name" value="HisKA_3"/>
    <property type="match status" value="1"/>
</dbReference>
<organism evidence="6 7">
    <name type="scientific">Nonomuraea phyllanthi</name>
    <dbReference type="NCBI Taxonomy" id="2219224"/>
    <lineage>
        <taxon>Bacteria</taxon>
        <taxon>Bacillati</taxon>
        <taxon>Actinomycetota</taxon>
        <taxon>Actinomycetes</taxon>
        <taxon>Streptosporangiales</taxon>
        <taxon>Streptosporangiaceae</taxon>
        <taxon>Nonomuraea</taxon>
    </lineage>
</organism>
<comment type="caution">
    <text evidence="6">The sequence shown here is derived from an EMBL/GenBank/DDBJ whole genome shotgun (WGS) entry which is preliminary data.</text>
</comment>
<name>A0A5C4VJS6_9ACTN</name>
<feature type="chain" id="PRO_5039335315" evidence="5">
    <location>
        <begin position="23"/>
        <end position="338"/>
    </location>
</feature>
<keyword evidence="7" id="KW-1185">Reference proteome</keyword>
<evidence type="ECO:0000256" key="5">
    <source>
        <dbReference type="SAM" id="SignalP"/>
    </source>
</evidence>
<evidence type="ECO:0000256" key="1">
    <source>
        <dbReference type="ARBA" id="ARBA00022679"/>
    </source>
</evidence>
<evidence type="ECO:0000313" key="7">
    <source>
        <dbReference type="Proteomes" id="UP000312512"/>
    </source>
</evidence>
<dbReference type="Proteomes" id="UP000312512">
    <property type="component" value="Unassembled WGS sequence"/>
</dbReference>
<keyword evidence="4" id="KW-1133">Transmembrane helix</keyword>
<keyword evidence="5" id="KW-0732">Signal</keyword>
<dbReference type="Gene3D" id="3.30.565.10">
    <property type="entry name" value="Histidine kinase-like ATPase, C-terminal domain"/>
    <property type="match status" value="1"/>
</dbReference>
<dbReference type="InterPro" id="IPR011712">
    <property type="entry name" value="Sig_transdc_His_kin_sub3_dim/P"/>
</dbReference>
<dbReference type="EMBL" id="VDLX02000022">
    <property type="protein sequence ID" value="KAB8188974.1"/>
    <property type="molecule type" value="Genomic_DNA"/>
</dbReference>
<protein>
    <submittedName>
        <fullName evidence="6">Sensor histidine kinase</fullName>
    </submittedName>
</protein>
<dbReference type="PANTHER" id="PTHR24421">
    <property type="entry name" value="NITRATE/NITRITE SENSOR PROTEIN NARX-RELATED"/>
    <property type="match status" value="1"/>
</dbReference>